<comment type="caution">
    <text evidence="3">The sequence shown here is derived from an EMBL/GenBank/DDBJ whole genome shotgun (WGS) entry which is preliminary data.</text>
</comment>
<dbReference type="Proteomes" id="UP001476950">
    <property type="component" value="Unassembled WGS sequence"/>
</dbReference>
<dbReference type="PROSITE" id="PS51781">
    <property type="entry name" value="SH3B"/>
    <property type="match status" value="1"/>
</dbReference>
<dbReference type="InterPro" id="IPR003646">
    <property type="entry name" value="SH3-like_bac-type"/>
</dbReference>
<accession>A0ABV0KT38</accession>
<evidence type="ECO:0000313" key="4">
    <source>
        <dbReference type="Proteomes" id="UP001476950"/>
    </source>
</evidence>
<proteinExistence type="predicted"/>
<dbReference type="RefSeq" id="WP_190447159.1">
    <property type="nucleotide sequence ID" value="NZ_JAMPLM010000064.1"/>
</dbReference>
<dbReference type="SMART" id="SM00287">
    <property type="entry name" value="SH3b"/>
    <property type="match status" value="1"/>
</dbReference>
<keyword evidence="1" id="KW-0732">Signal</keyword>
<feature type="signal peptide" evidence="1">
    <location>
        <begin position="1"/>
        <end position="24"/>
    </location>
</feature>
<dbReference type="Gene3D" id="2.60.120.380">
    <property type="match status" value="1"/>
</dbReference>
<sequence length="202" mass="21533">MKFKYSALITALVISLATVLPASADTGTIQGAPGGRVNVRQSPSTSARVQHYGLGGDRVNILNQTNAPDGYQWYLVEFPSSGARGWIRGDLLRVNAAATSQRISFAPGTSAAKVGGRVQGTQSHNYLLRAGAGQTLTTSTVGTSPYLQVQVFDPNGSNLYTGSRNWSGVLRRSGDYRVRVQLVPEEQQSGVTGEYSLTIGIR</sequence>
<reference evidence="3 4" key="1">
    <citation type="submission" date="2022-04" db="EMBL/GenBank/DDBJ databases">
        <title>Positive selection, recombination, and allopatry shape intraspecific diversity of widespread and dominant cyanobacteria.</title>
        <authorList>
            <person name="Wei J."/>
            <person name="Shu W."/>
            <person name="Hu C."/>
        </authorList>
    </citation>
    <scope>NUCLEOTIDE SEQUENCE [LARGE SCALE GENOMIC DNA]</scope>
    <source>
        <strain evidence="3 4">AS-A4</strain>
    </source>
</reference>
<protein>
    <submittedName>
        <fullName evidence="3">SH3 domain-containing protein</fullName>
    </submittedName>
</protein>
<gene>
    <name evidence="3" type="ORF">NDI38_28965</name>
</gene>
<feature type="chain" id="PRO_5046592487" evidence="1">
    <location>
        <begin position="25"/>
        <end position="202"/>
    </location>
</feature>
<dbReference type="Gene3D" id="2.30.30.40">
    <property type="entry name" value="SH3 Domains"/>
    <property type="match status" value="1"/>
</dbReference>
<evidence type="ECO:0000259" key="2">
    <source>
        <dbReference type="PROSITE" id="PS51781"/>
    </source>
</evidence>
<dbReference type="EMBL" id="JAMPLM010000064">
    <property type="protein sequence ID" value="MEP1062407.1"/>
    <property type="molecule type" value="Genomic_DNA"/>
</dbReference>
<evidence type="ECO:0000256" key="1">
    <source>
        <dbReference type="SAM" id="SignalP"/>
    </source>
</evidence>
<organism evidence="3 4">
    <name type="scientific">Stenomitos frigidus AS-A4</name>
    <dbReference type="NCBI Taxonomy" id="2933935"/>
    <lineage>
        <taxon>Bacteria</taxon>
        <taxon>Bacillati</taxon>
        <taxon>Cyanobacteriota</taxon>
        <taxon>Cyanophyceae</taxon>
        <taxon>Leptolyngbyales</taxon>
        <taxon>Leptolyngbyaceae</taxon>
        <taxon>Stenomitos</taxon>
    </lineage>
</organism>
<dbReference type="Pfam" id="PF08239">
    <property type="entry name" value="SH3_3"/>
    <property type="match status" value="1"/>
</dbReference>
<feature type="domain" description="SH3b" evidence="2">
    <location>
        <begin position="24"/>
        <end position="95"/>
    </location>
</feature>
<keyword evidence="4" id="KW-1185">Reference proteome</keyword>
<evidence type="ECO:0000313" key="3">
    <source>
        <dbReference type="EMBL" id="MEP1062407.1"/>
    </source>
</evidence>
<name>A0ABV0KT38_9CYAN</name>